<comment type="caution">
    <text evidence="3">The sequence shown here is derived from an EMBL/GenBank/DDBJ whole genome shotgun (WGS) entry which is preliminary data.</text>
</comment>
<dbReference type="PANTHER" id="PTHR37577:SF1">
    <property type="entry name" value="INTEGRAL MEMBRANE PROTEIN"/>
    <property type="match status" value="1"/>
</dbReference>
<organism evidence="3 4">
    <name type="scientific">Colletotrichum plurivorum</name>
    <dbReference type="NCBI Taxonomy" id="2175906"/>
    <lineage>
        <taxon>Eukaryota</taxon>
        <taxon>Fungi</taxon>
        <taxon>Dikarya</taxon>
        <taxon>Ascomycota</taxon>
        <taxon>Pezizomycotina</taxon>
        <taxon>Sordariomycetes</taxon>
        <taxon>Hypocreomycetidae</taxon>
        <taxon>Glomerellales</taxon>
        <taxon>Glomerellaceae</taxon>
        <taxon>Colletotrichum</taxon>
        <taxon>Colletotrichum orchidearum species complex</taxon>
    </lineage>
</organism>
<feature type="transmembrane region" description="Helical" evidence="2">
    <location>
        <begin position="93"/>
        <end position="118"/>
    </location>
</feature>
<feature type="transmembrane region" description="Helical" evidence="2">
    <location>
        <begin position="130"/>
        <end position="153"/>
    </location>
</feature>
<feature type="compositionally biased region" description="Low complexity" evidence="1">
    <location>
        <begin position="471"/>
        <end position="485"/>
    </location>
</feature>
<dbReference type="EMBL" id="WIGO01000104">
    <property type="protein sequence ID" value="KAF6829682.1"/>
    <property type="molecule type" value="Genomic_DNA"/>
</dbReference>
<feature type="transmembrane region" description="Helical" evidence="2">
    <location>
        <begin position="616"/>
        <end position="635"/>
    </location>
</feature>
<feature type="transmembrane region" description="Helical" evidence="2">
    <location>
        <begin position="254"/>
        <end position="271"/>
    </location>
</feature>
<sequence>MASDWKAQCFEDPGGLEPNPDIGGIGATWFSVLLVILHFLFVFDPSEDPYETGSSNEIPNRGARNPNYVDVLALKVLKVRWFRRRSRNRGKRSGILTQALLNICDAQLLTGLGILLAGFKNLADNSISAYHWQLIVYFAWFSNVTHLSCLTVLRRHFHRNQRDRRWRLLLMAVLWVGLLVAMVPTFYFNWATGEETASRQGSNARCFFDLGIATRAFYAKGCENAQAEYRDWLQDKGKEPVPDPPCPGARLNETWAFGTVILSILLAGFSFPSRAIKLVESWSIGANNVARNLLSNPTRSFIRRCMENDKVFAAFLGTQVYLVAKVYKDLLSSELSDIRNRKASRSELQDAQAVALTQADHRLDTPTVPSEEMTGATESRRSPSPAHSDDRGHHAEDPPTAVSPVPAGSPGPAEHRRPLLPTRPENEEAHDGGLEMTRIPTPSSPSNPPVMVSRVSVESPGPAEQSPENVAQLPASQPNSSSAAAEPTGQEETSGNILSAIFSYKTVDFKNFLREYIPRRQGAELDNKRIKECLDVEYEYSKELKSVMRLAFLQVILLSVFFFLHLSGALGRFSKVNALELIGVFALNILVSQPVMSMAGLLVFTYVRENSATTRYVNFWALVGICGAPMIATLSGARSGWAVWFSLVAAVGMILVLLIAPSSEVRGF</sequence>
<protein>
    <submittedName>
        <fullName evidence="3">Uncharacterized protein</fullName>
    </submittedName>
</protein>
<dbReference type="PANTHER" id="PTHR37577">
    <property type="entry name" value="INTEGRAL MEMBRANE PROTEIN"/>
    <property type="match status" value="1"/>
</dbReference>
<feature type="transmembrane region" description="Helical" evidence="2">
    <location>
        <begin position="165"/>
        <end position="188"/>
    </location>
</feature>
<evidence type="ECO:0000256" key="1">
    <source>
        <dbReference type="SAM" id="MobiDB-lite"/>
    </source>
</evidence>
<evidence type="ECO:0000256" key="2">
    <source>
        <dbReference type="SAM" id="Phobius"/>
    </source>
</evidence>
<keyword evidence="2" id="KW-1133">Transmembrane helix</keyword>
<feature type="transmembrane region" description="Helical" evidence="2">
    <location>
        <begin position="22"/>
        <end position="43"/>
    </location>
</feature>
<feature type="transmembrane region" description="Helical" evidence="2">
    <location>
        <begin position="582"/>
        <end position="604"/>
    </location>
</feature>
<keyword evidence="4" id="KW-1185">Reference proteome</keyword>
<feature type="region of interest" description="Disordered" evidence="1">
    <location>
        <begin position="349"/>
        <end position="492"/>
    </location>
</feature>
<dbReference type="InterPro" id="IPR053018">
    <property type="entry name" value="Elsinochrome_Biosynth-Asso"/>
</dbReference>
<feature type="compositionally biased region" description="Basic and acidic residues" evidence="1">
    <location>
        <begin position="424"/>
        <end position="433"/>
    </location>
</feature>
<feature type="transmembrane region" description="Helical" evidence="2">
    <location>
        <begin position="550"/>
        <end position="570"/>
    </location>
</feature>
<keyword evidence="2" id="KW-0812">Transmembrane</keyword>
<gene>
    <name evidence="3" type="ORF">CPLU01_07764</name>
</gene>
<evidence type="ECO:0000313" key="4">
    <source>
        <dbReference type="Proteomes" id="UP000654918"/>
    </source>
</evidence>
<dbReference type="Proteomes" id="UP000654918">
    <property type="component" value="Unassembled WGS sequence"/>
</dbReference>
<accession>A0A8H6NDM8</accession>
<reference evidence="3" key="1">
    <citation type="journal article" date="2020" name="Phytopathology">
        <title>Genome Sequence Resources of Colletotrichum truncatum, C. plurivorum, C. musicola, and C. sojae: Four Species Pathogenic to Soybean (Glycine max).</title>
        <authorList>
            <person name="Rogerio F."/>
            <person name="Boufleur T.R."/>
            <person name="Ciampi-Guillardi M."/>
            <person name="Sukno S.A."/>
            <person name="Thon M.R."/>
            <person name="Massola Junior N.S."/>
            <person name="Baroncelli R."/>
        </authorList>
    </citation>
    <scope>NUCLEOTIDE SEQUENCE</scope>
    <source>
        <strain evidence="3">LFN00145</strain>
    </source>
</reference>
<evidence type="ECO:0000313" key="3">
    <source>
        <dbReference type="EMBL" id="KAF6829682.1"/>
    </source>
</evidence>
<dbReference type="AlphaFoldDB" id="A0A8H6NDM8"/>
<name>A0A8H6NDM8_9PEZI</name>
<feature type="compositionally biased region" description="Basic and acidic residues" evidence="1">
    <location>
        <begin position="387"/>
        <end position="397"/>
    </location>
</feature>
<proteinExistence type="predicted"/>
<feature type="transmembrane region" description="Helical" evidence="2">
    <location>
        <begin position="641"/>
        <end position="660"/>
    </location>
</feature>
<keyword evidence="2" id="KW-0472">Membrane</keyword>